<evidence type="ECO:0000313" key="2">
    <source>
        <dbReference type="Proteomes" id="UP001163321"/>
    </source>
</evidence>
<comment type="caution">
    <text evidence="1">The sequence shown here is derived from an EMBL/GenBank/DDBJ whole genome shotgun (WGS) entry which is preliminary data.</text>
</comment>
<evidence type="ECO:0000313" key="1">
    <source>
        <dbReference type="EMBL" id="KAI9915216.1"/>
    </source>
</evidence>
<accession>A0ACC0WBZ5</accession>
<dbReference type="EMBL" id="CM047582">
    <property type="protein sequence ID" value="KAI9915216.1"/>
    <property type="molecule type" value="Genomic_DNA"/>
</dbReference>
<gene>
    <name evidence="1" type="ORF">PsorP6_007008</name>
</gene>
<name>A0ACC0WBZ5_9STRA</name>
<keyword evidence="2" id="KW-1185">Reference proteome</keyword>
<reference evidence="1 2" key="1">
    <citation type="journal article" date="2022" name="bioRxiv">
        <title>The genome of the oomycete Peronosclerospora sorghi, a cosmopolitan pathogen of maize and sorghum, is inflated with dispersed pseudogenes.</title>
        <authorList>
            <person name="Fletcher K."/>
            <person name="Martin F."/>
            <person name="Isakeit T."/>
            <person name="Cavanaugh K."/>
            <person name="Magill C."/>
            <person name="Michelmore R."/>
        </authorList>
    </citation>
    <scope>NUCLEOTIDE SEQUENCE [LARGE SCALE GENOMIC DNA]</scope>
    <source>
        <strain evidence="1">P6</strain>
    </source>
</reference>
<sequence length="102" mass="10692">MPYLSLKKLVKRTCEAWFKVVALNDLAEDELRSLQARPSRPFDASLAVERQRDFFAVAVTGVSARRFFAPVVGTGVCSSTAGVSEIEASAGVVGGSSAGVAG</sequence>
<dbReference type="Proteomes" id="UP001163321">
    <property type="component" value="Chromosome 3"/>
</dbReference>
<proteinExistence type="predicted"/>
<organism evidence="1 2">
    <name type="scientific">Peronosclerospora sorghi</name>
    <dbReference type="NCBI Taxonomy" id="230839"/>
    <lineage>
        <taxon>Eukaryota</taxon>
        <taxon>Sar</taxon>
        <taxon>Stramenopiles</taxon>
        <taxon>Oomycota</taxon>
        <taxon>Peronosporomycetes</taxon>
        <taxon>Peronosporales</taxon>
        <taxon>Peronosporaceae</taxon>
        <taxon>Peronosclerospora</taxon>
    </lineage>
</organism>
<protein>
    <submittedName>
        <fullName evidence="1">Uncharacterized protein</fullName>
    </submittedName>
</protein>